<dbReference type="EMBL" id="JAOB01000069">
    <property type="protein sequence ID" value="EUA23204.1"/>
    <property type="molecule type" value="Genomic_DNA"/>
</dbReference>
<organism evidence="2">
    <name type="scientific">Mycobacterium xenopi 4042</name>
    <dbReference type="NCBI Taxonomy" id="1299334"/>
    <lineage>
        <taxon>Bacteria</taxon>
        <taxon>Bacillati</taxon>
        <taxon>Actinomycetota</taxon>
        <taxon>Actinomycetes</taxon>
        <taxon>Mycobacteriales</taxon>
        <taxon>Mycobacteriaceae</taxon>
        <taxon>Mycobacterium</taxon>
    </lineage>
</organism>
<feature type="region of interest" description="Disordered" evidence="1">
    <location>
        <begin position="1"/>
        <end position="22"/>
    </location>
</feature>
<name>X7ZVD9_MYCXE</name>
<sequence length="43" mass="3928">MDIVGAAAGAGSSGGAGANGTPLAAIDTRAATARRDCRGAPTA</sequence>
<comment type="caution">
    <text evidence="2">The sequence shown here is derived from an EMBL/GenBank/DDBJ whole genome shotgun (WGS) entry which is preliminary data.</text>
</comment>
<feature type="compositionally biased region" description="Low complexity" evidence="1">
    <location>
        <begin position="1"/>
        <end position="10"/>
    </location>
</feature>
<gene>
    <name evidence="2" type="ORF">I553_5320</name>
</gene>
<dbReference type="AlphaFoldDB" id="X7ZVD9"/>
<proteinExistence type="predicted"/>
<evidence type="ECO:0000313" key="2">
    <source>
        <dbReference type="EMBL" id="EUA23204.1"/>
    </source>
</evidence>
<evidence type="ECO:0000256" key="1">
    <source>
        <dbReference type="SAM" id="MobiDB-lite"/>
    </source>
</evidence>
<protein>
    <submittedName>
        <fullName evidence="2">Uncharacterized protein</fullName>
    </submittedName>
</protein>
<accession>X7ZVD9</accession>
<reference evidence="2" key="1">
    <citation type="submission" date="2014-01" db="EMBL/GenBank/DDBJ databases">
        <authorList>
            <person name="Brown-Elliot B."/>
            <person name="Wallace R."/>
            <person name="Lenaerts A."/>
            <person name="Ordway D."/>
            <person name="DeGroote M.A."/>
            <person name="Parker T."/>
            <person name="Sizemore C."/>
            <person name="Tallon L.J."/>
            <person name="Sadzewicz L.K."/>
            <person name="Sengamalay N."/>
            <person name="Fraser C.M."/>
            <person name="Hine E."/>
            <person name="Shefchek K.A."/>
            <person name="Das S.P."/>
            <person name="Tettelin H."/>
        </authorList>
    </citation>
    <scope>NUCLEOTIDE SEQUENCE [LARGE SCALE GENOMIC DNA]</scope>
    <source>
        <strain evidence="2">4042</strain>
    </source>
</reference>